<name>C6XR42_HIRBI</name>
<dbReference type="GO" id="GO:0044550">
    <property type="term" value="P:secondary metabolite biosynthetic process"/>
    <property type="evidence" value="ECO:0007669"/>
    <property type="project" value="TreeGrafter"/>
</dbReference>
<dbReference type="OrthoDB" id="2514738at2"/>
<evidence type="ECO:0000256" key="1">
    <source>
        <dbReference type="ARBA" id="ARBA00022679"/>
    </source>
</evidence>
<dbReference type="KEGG" id="hba:Hbal_2902"/>
<dbReference type="InterPro" id="IPR013747">
    <property type="entry name" value="ACP_syn_III_C"/>
</dbReference>
<reference evidence="5" key="1">
    <citation type="journal article" date="2011" name="J. Bacteriol.">
        <title>Genome sequences of eight morphologically diverse alphaproteobacteria.</title>
        <authorList>
            <consortium name="US DOE Joint Genome Institute"/>
            <person name="Brown P.J."/>
            <person name="Kysela D.T."/>
            <person name="Buechlein A."/>
            <person name="Hemmerich C."/>
            <person name="Brun Y.V."/>
        </authorList>
    </citation>
    <scope>NUCLEOTIDE SEQUENCE [LARGE SCALE GENOMIC DNA]</scope>
    <source>
        <strain evidence="5">ATCC 49814 / DSM 5838 / IFAM 1418</strain>
    </source>
</reference>
<keyword evidence="5" id="KW-1185">Reference proteome</keyword>
<dbReference type="PANTHER" id="PTHR34069">
    <property type="entry name" value="3-OXOACYL-[ACYL-CARRIER-PROTEIN] SYNTHASE 3"/>
    <property type="match status" value="1"/>
</dbReference>
<accession>C6XR42</accession>
<dbReference type="PANTHER" id="PTHR34069:SF2">
    <property type="entry name" value="BETA-KETOACYL-[ACYL-CARRIER-PROTEIN] SYNTHASE III"/>
    <property type="match status" value="1"/>
</dbReference>
<dbReference type="InterPro" id="IPR016039">
    <property type="entry name" value="Thiolase-like"/>
</dbReference>
<dbReference type="NCBIfam" id="NF005293">
    <property type="entry name" value="PRK06816.1"/>
    <property type="match status" value="1"/>
</dbReference>
<dbReference type="Proteomes" id="UP000002745">
    <property type="component" value="Chromosome"/>
</dbReference>
<evidence type="ECO:0000313" key="5">
    <source>
        <dbReference type="Proteomes" id="UP000002745"/>
    </source>
</evidence>
<dbReference type="Pfam" id="PF08541">
    <property type="entry name" value="ACP_syn_III_C"/>
    <property type="match status" value="1"/>
</dbReference>
<organism evidence="4 5">
    <name type="scientific">Hirschia baltica (strain ATCC 49814 / DSM 5838 / IFAM 1418)</name>
    <dbReference type="NCBI Taxonomy" id="582402"/>
    <lineage>
        <taxon>Bacteria</taxon>
        <taxon>Pseudomonadati</taxon>
        <taxon>Pseudomonadota</taxon>
        <taxon>Alphaproteobacteria</taxon>
        <taxon>Hyphomonadales</taxon>
        <taxon>Hyphomonadaceae</taxon>
        <taxon>Hirschia</taxon>
    </lineage>
</organism>
<dbReference type="RefSeq" id="WP_015828723.1">
    <property type="nucleotide sequence ID" value="NC_012982.1"/>
</dbReference>
<dbReference type="eggNOG" id="COG0332">
    <property type="taxonomic scope" value="Bacteria"/>
</dbReference>
<feature type="domain" description="Beta-ketoacyl-[acyl-carrier-protein] synthase III C-terminal" evidence="3">
    <location>
        <begin position="286"/>
        <end position="364"/>
    </location>
</feature>
<dbReference type="AlphaFoldDB" id="C6XR42"/>
<keyword evidence="2" id="KW-0012">Acyltransferase</keyword>
<protein>
    <submittedName>
        <fullName evidence="4">3-Oxoacyl-(Acyl-carrier-protein (ACP)) synthase III domain protein</fullName>
    </submittedName>
</protein>
<dbReference type="HOGENOM" id="CLU_064081_1_0_5"/>
<sequence length="381" mass="41683">MTRSVYVTRSAAFMPGEAVSNDEMEAILGQAGGRPSRARRMILRSNKIVSRHYAIDPETGKPTYSNAQLAAEAVRGLDEPSKLNEVQVLACGTSMPDQIFPNHGVMVQGELKLPPIEVSATAGVCLAGVTSLKYAYMSVASGESDTSVATGSENASTILAAHNFEAELDAKVEALEENPEIAFEKDFIRWMLSDGAGALMLESAPRDGAVNLKVEWIDVYSYAGEMETCMYAGAVKNEDGTTRGWTSMTAKERDADSVMSVKQDVKLLNENIMMYAAQKPVPIVAEKHKITPDDVDWFVPHYSSDYFRVRLFDALKAGGFEIPMEKWFTNLSTKGNTGSASIYIMLDELLKSGKLKSGEKIMCWVPESGRFSTAFMLFTVV</sequence>
<proteinExistence type="predicted"/>
<dbReference type="Gene3D" id="3.40.47.10">
    <property type="match status" value="2"/>
</dbReference>
<dbReference type="CDD" id="cd00827">
    <property type="entry name" value="init_cond_enzymes"/>
    <property type="match status" value="1"/>
</dbReference>
<dbReference type="GO" id="GO:0016746">
    <property type="term" value="F:acyltransferase activity"/>
    <property type="evidence" value="ECO:0007669"/>
    <property type="project" value="UniProtKB-KW"/>
</dbReference>
<dbReference type="STRING" id="582402.Hbal_2902"/>
<dbReference type="SUPFAM" id="SSF53901">
    <property type="entry name" value="Thiolase-like"/>
    <property type="match status" value="1"/>
</dbReference>
<evidence type="ECO:0000259" key="3">
    <source>
        <dbReference type="Pfam" id="PF08541"/>
    </source>
</evidence>
<dbReference type="EMBL" id="CP001678">
    <property type="protein sequence ID" value="ACT60573.1"/>
    <property type="molecule type" value="Genomic_DNA"/>
</dbReference>
<keyword evidence="1" id="KW-0808">Transferase</keyword>
<gene>
    <name evidence="4" type="ordered locus">Hbal_2902</name>
</gene>
<evidence type="ECO:0000313" key="4">
    <source>
        <dbReference type="EMBL" id="ACT60573.1"/>
    </source>
</evidence>
<evidence type="ECO:0000256" key="2">
    <source>
        <dbReference type="ARBA" id="ARBA00023315"/>
    </source>
</evidence>